<dbReference type="Proteomes" id="UP000675881">
    <property type="component" value="Chromosome 4"/>
</dbReference>
<name>A0A0K2U1L3_LEPSM</name>
<evidence type="ECO:0000313" key="1">
    <source>
        <dbReference type="EMBL" id="CAF2922165.1"/>
    </source>
</evidence>
<dbReference type="AlphaFoldDB" id="A0A0K2U1L3"/>
<reference evidence="2" key="1">
    <citation type="submission" date="2014-05" db="EMBL/GenBank/DDBJ databases">
        <authorList>
            <person name="Chronopoulou M."/>
        </authorList>
    </citation>
    <scope>NUCLEOTIDE SEQUENCE</scope>
    <source>
        <tissue evidence="2">Whole organism</tissue>
    </source>
</reference>
<keyword evidence="3" id="KW-1185">Reference proteome</keyword>
<evidence type="ECO:0000313" key="2">
    <source>
        <dbReference type="EMBL" id="CDW32133.1"/>
    </source>
</evidence>
<evidence type="ECO:0000313" key="3">
    <source>
        <dbReference type="Proteomes" id="UP000675881"/>
    </source>
</evidence>
<dbReference type="EMBL" id="HG994583">
    <property type="protein sequence ID" value="CAF2922165.1"/>
    <property type="molecule type" value="Genomic_DNA"/>
</dbReference>
<gene>
    <name evidence="1" type="ORF">LSAA_8644</name>
</gene>
<proteinExistence type="predicted"/>
<dbReference type="EMBL" id="HACA01014772">
    <property type="protein sequence ID" value="CDW32133.1"/>
    <property type="molecule type" value="Transcribed_RNA"/>
</dbReference>
<protein>
    <submittedName>
        <fullName evidence="1">(salmon louse) hypothetical protein</fullName>
    </submittedName>
</protein>
<organism evidence="2">
    <name type="scientific">Lepeophtheirus salmonis</name>
    <name type="common">Salmon louse</name>
    <name type="synonym">Caligus salmonis</name>
    <dbReference type="NCBI Taxonomy" id="72036"/>
    <lineage>
        <taxon>Eukaryota</taxon>
        <taxon>Metazoa</taxon>
        <taxon>Ecdysozoa</taxon>
        <taxon>Arthropoda</taxon>
        <taxon>Crustacea</taxon>
        <taxon>Multicrustacea</taxon>
        <taxon>Hexanauplia</taxon>
        <taxon>Copepoda</taxon>
        <taxon>Siphonostomatoida</taxon>
        <taxon>Caligidae</taxon>
        <taxon>Lepeophtheirus</taxon>
    </lineage>
</organism>
<accession>A0A0K2U1L3</accession>
<reference evidence="1" key="2">
    <citation type="submission" date="2021-02" db="EMBL/GenBank/DDBJ databases">
        <authorList>
            <person name="Bekaert M."/>
        </authorList>
    </citation>
    <scope>NUCLEOTIDE SEQUENCE</scope>
    <source>
        <strain evidence="1">IoA-00</strain>
    </source>
</reference>
<sequence length="140" mass="16117">MSISLILSAESNDETPLFKTIADLMERGCPVLVVTQKPWNGPLIPLKNPLHFYMLNFVYPQNLNHYIAALLFKAPHSAVIVDYFYKEISSTQFTKILSTSSELAFSNPPEYPVILRCRGPIFNDMDINYLKRWTNNVQIY</sequence>